<evidence type="ECO:0000313" key="2">
    <source>
        <dbReference type="EMBL" id="GBP41321.1"/>
    </source>
</evidence>
<dbReference type="AlphaFoldDB" id="A0A4C1VRM9"/>
<evidence type="ECO:0000313" key="3">
    <source>
        <dbReference type="Proteomes" id="UP000299102"/>
    </source>
</evidence>
<feature type="region of interest" description="Disordered" evidence="1">
    <location>
        <begin position="96"/>
        <end position="121"/>
    </location>
</feature>
<sequence length="121" mass="13723">MLSLAADSATEAAALERTWHVGKDQSLPDDMIESGVVWKSTTGGRSDDGVAESQPSASLWGCKMVDFWYKLIEKEKKERNSIPRLYDRSSGLKREKYEKNILGRPPHPDRGQRPRDEISYL</sequence>
<dbReference type="Proteomes" id="UP000299102">
    <property type="component" value="Unassembled WGS sequence"/>
</dbReference>
<accession>A0A4C1VRM9</accession>
<keyword evidence="3" id="KW-1185">Reference proteome</keyword>
<dbReference type="EMBL" id="BGZK01000397">
    <property type="protein sequence ID" value="GBP41321.1"/>
    <property type="molecule type" value="Genomic_DNA"/>
</dbReference>
<evidence type="ECO:0000256" key="1">
    <source>
        <dbReference type="SAM" id="MobiDB-lite"/>
    </source>
</evidence>
<proteinExistence type="predicted"/>
<comment type="caution">
    <text evidence="2">The sequence shown here is derived from an EMBL/GenBank/DDBJ whole genome shotgun (WGS) entry which is preliminary data.</text>
</comment>
<gene>
    <name evidence="2" type="ORF">EVAR_25159_1</name>
</gene>
<reference evidence="2 3" key="1">
    <citation type="journal article" date="2019" name="Commun. Biol.">
        <title>The bagworm genome reveals a unique fibroin gene that provides high tensile strength.</title>
        <authorList>
            <person name="Kono N."/>
            <person name="Nakamura H."/>
            <person name="Ohtoshi R."/>
            <person name="Tomita M."/>
            <person name="Numata K."/>
            <person name="Arakawa K."/>
        </authorList>
    </citation>
    <scope>NUCLEOTIDE SEQUENCE [LARGE SCALE GENOMIC DNA]</scope>
</reference>
<protein>
    <submittedName>
        <fullName evidence="2">Uncharacterized protein</fullName>
    </submittedName>
</protein>
<organism evidence="2 3">
    <name type="scientific">Eumeta variegata</name>
    <name type="common">Bagworm moth</name>
    <name type="synonym">Eumeta japonica</name>
    <dbReference type="NCBI Taxonomy" id="151549"/>
    <lineage>
        <taxon>Eukaryota</taxon>
        <taxon>Metazoa</taxon>
        <taxon>Ecdysozoa</taxon>
        <taxon>Arthropoda</taxon>
        <taxon>Hexapoda</taxon>
        <taxon>Insecta</taxon>
        <taxon>Pterygota</taxon>
        <taxon>Neoptera</taxon>
        <taxon>Endopterygota</taxon>
        <taxon>Lepidoptera</taxon>
        <taxon>Glossata</taxon>
        <taxon>Ditrysia</taxon>
        <taxon>Tineoidea</taxon>
        <taxon>Psychidae</taxon>
        <taxon>Oiketicinae</taxon>
        <taxon>Eumeta</taxon>
    </lineage>
</organism>
<name>A0A4C1VRM9_EUMVA</name>